<organism evidence="2 3">
    <name type="scientific">Pleurodeles waltl</name>
    <name type="common">Iberian ribbed newt</name>
    <dbReference type="NCBI Taxonomy" id="8319"/>
    <lineage>
        <taxon>Eukaryota</taxon>
        <taxon>Metazoa</taxon>
        <taxon>Chordata</taxon>
        <taxon>Craniata</taxon>
        <taxon>Vertebrata</taxon>
        <taxon>Euteleostomi</taxon>
        <taxon>Amphibia</taxon>
        <taxon>Batrachia</taxon>
        <taxon>Caudata</taxon>
        <taxon>Salamandroidea</taxon>
        <taxon>Salamandridae</taxon>
        <taxon>Pleurodelinae</taxon>
        <taxon>Pleurodeles</taxon>
    </lineage>
</organism>
<name>A0AAV7NGT4_PLEWA</name>
<proteinExistence type="predicted"/>
<feature type="region of interest" description="Disordered" evidence="1">
    <location>
        <begin position="52"/>
        <end position="76"/>
    </location>
</feature>
<reference evidence="2" key="1">
    <citation type="journal article" date="2022" name="bioRxiv">
        <title>Sequencing and chromosome-scale assembly of the giantPleurodeles waltlgenome.</title>
        <authorList>
            <person name="Brown T."/>
            <person name="Elewa A."/>
            <person name="Iarovenko S."/>
            <person name="Subramanian E."/>
            <person name="Araus A.J."/>
            <person name="Petzold A."/>
            <person name="Susuki M."/>
            <person name="Suzuki K.-i.T."/>
            <person name="Hayashi T."/>
            <person name="Toyoda A."/>
            <person name="Oliveira C."/>
            <person name="Osipova E."/>
            <person name="Leigh N.D."/>
            <person name="Simon A."/>
            <person name="Yun M.H."/>
        </authorList>
    </citation>
    <scope>NUCLEOTIDE SEQUENCE</scope>
    <source>
        <strain evidence="2">20211129_DDA</strain>
        <tissue evidence="2">Liver</tissue>
    </source>
</reference>
<protein>
    <submittedName>
        <fullName evidence="2">Uncharacterized protein</fullName>
    </submittedName>
</protein>
<sequence length="76" mass="7660">MASGAWVNKASDVAQGAGVGVIVSNLGLVASEVKQGRRVAAKIPFRVADLKTSGGPVPIDPRTATGPRPGGWGTLH</sequence>
<keyword evidence="3" id="KW-1185">Reference proteome</keyword>
<evidence type="ECO:0000313" key="2">
    <source>
        <dbReference type="EMBL" id="KAJ1113568.1"/>
    </source>
</evidence>
<accession>A0AAV7NGT4</accession>
<dbReference type="AlphaFoldDB" id="A0AAV7NGT4"/>
<comment type="caution">
    <text evidence="2">The sequence shown here is derived from an EMBL/GenBank/DDBJ whole genome shotgun (WGS) entry which is preliminary data.</text>
</comment>
<dbReference type="Proteomes" id="UP001066276">
    <property type="component" value="Chromosome 8"/>
</dbReference>
<gene>
    <name evidence="2" type="ORF">NDU88_001810</name>
</gene>
<evidence type="ECO:0000256" key="1">
    <source>
        <dbReference type="SAM" id="MobiDB-lite"/>
    </source>
</evidence>
<evidence type="ECO:0000313" key="3">
    <source>
        <dbReference type="Proteomes" id="UP001066276"/>
    </source>
</evidence>
<dbReference type="EMBL" id="JANPWB010000012">
    <property type="protein sequence ID" value="KAJ1113568.1"/>
    <property type="molecule type" value="Genomic_DNA"/>
</dbReference>